<accession>A0A5Q4ZIN6</accession>
<dbReference type="AlphaFoldDB" id="A0A5Q4ZIN6"/>
<proteinExistence type="predicted"/>
<protein>
    <submittedName>
        <fullName evidence="1">Uncharacterized protein</fullName>
    </submittedName>
</protein>
<dbReference type="KEGG" id="pdio:PDMSB3_3490"/>
<name>A0A5Q4ZIN6_9BURK</name>
<reference evidence="1 2" key="1">
    <citation type="submission" date="2019-08" db="EMBL/GenBank/DDBJ databases">
        <authorList>
            <person name="Herpell B J."/>
        </authorList>
    </citation>
    <scope>NUCLEOTIDE SEQUENCE [LARGE SCALE GENOMIC DNA]</scope>
    <source>
        <strain evidence="2">Msb3</strain>
    </source>
</reference>
<evidence type="ECO:0000313" key="1">
    <source>
        <dbReference type="EMBL" id="VVD29946.1"/>
    </source>
</evidence>
<dbReference type="RefSeq" id="WP_165186903.1">
    <property type="nucleotide sequence ID" value="NZ_LR699553.1"/>
</dbReference>
<evidence type="ECO:0000313" key="2">
    <source>
        <dbReference type="Proteomes" id="UP000325811"/>
    </source>
</evidence>
<dbReference type="EMBL" id="LR699553">
    <property type="protein sequence ID" value="VVD29946.1"/>
    <property type="molecule type" value="Genomic_DNA"/>
</dbReference>
<keyword evidence="2" id="KW-1185">Reference proteome</keyword>
<sequence>MPDAENIDRFNKIASETFAMLYSYFPQGCNFGPEDFDIPKDQFGGVTRDDAAFVFSTVKWLEEEGYLRTKGASLAGDFHGTVLTGKGLAVLKLVPDALANPAPLGEQIQAAVKSGSLAVAKTLLTTALDVGVKYTLARAGFPA</sequence>
<organism evidence="1 2">
    <name type="scientific">Paraburkholderia dioscoreae</name>
    <dbReference type="NCBI Taxonomy" id="2604047"/>
    <lineage>
        <taxon>Bacteria</taxon>
        <taxon>Pseudomonadati</taxon>
        <taxon>Pseudomonadota</taxon>
        <taxon>Betaproteobacteria</taxon>
        <taxon>Burkholderiales</taxon>
        <taxon>Burkholderiaceae</taxon>
        <taxon>Paraburkholderia</taxon>
    </lineage>
</organism>
<gene>
    <name evidence="1" type="ORF">PDMSB3_3490</name>
</gene>
<dbReference type="Proteomes" id="UP000325811">
    <property type="component" value="Chromosome I"/>
</dbReference>